<keyword evidence="3" id="KW-1185">Reference proteome</keyword>
<evidence type="ECO:0000313" key="3">
    <source>
        <dbReference type="Proteomes" id="UP001164743"/>
    </source>
</evidence>
<dbReference type="GeneID" id="77807638"/>
<feature type="compositionally biased region" description="Low complexity" evidence="1">
    <location>
        <begin position="7"/>
        <end position="27"/>
    </location>
</feature>
<evidence type="ECO:0000313" key="2">
    <source>
        <dbReference type="EMBL" id="WAQ82380.1"/>
    </source>
</evidence>
<dbReference type="RefSeq" id="XP_053017935.1">
    <property type="nucleotide sequence ID" value="XM_053166743.1"/>
</dbReference>
<organism evidence="2 3">
    <name type="scientific">Puccinia triticina</name>
    <dbReference type="NCBI Taxonomy" id="208348"/>
    <lineage>
        <taxon>Eukaryota</taxon>
        <taxon>Fungi</taxon>
        <taxon>Dikarya</taxon>
        <taxon>Basidiomycota</taxon>
        <taxon>Pucciniomycotina</taxon>
        <taxon>Pucciniomycetes</taxon>
        <taxon>Pucciniales</taxon>
        <taxon>Pucciniaceae</taxon>
        <taxon>Puccinia</taxon>
    </lineage>
</organism>
<protein>
    <recommendedName>
        <fullName evidence="4">Histone chaperone domain-containing protein</fullName>
    </recommendedName>
</protein>
<feature type="region of interest" description="Disordered" evidence="1">
    <location>
        <begin position="1"/>
        <end position="66"/>
    </location>
</feature>
<gene>
    <name evidence="2" type="ORF">PtA15_2A697</name>
</gene>
<dbReference type="EMBL" id="CP110422">
    <property type="protein sequence ID" value="WAQ82380.1"/>
    <property type="molecule type" value="Genomic_DNA"/>
</dbReference>
<evidence type="ECO:0000256" key="1">
    <source>
        <dbReference type="SAM" id="MobiDB-lite"/>
    </source>
</evidence>
<evidence type="ECO:0008006" key="4">
    <source>
        <dbReference type="Google" id="ProtNLM"/>
    </source>
</evidence>
<proteinExistence type="predicted"/>
<accession>A0ABY7CC95</accession>
<name>A0ABY7CC95_9BASI</name>
<dbReference type="Proteomes" id="UP001164743">
    <property type="component" value="Chromosome 2A"/>
</dbReference>
<reference evidence="2" key="1">
    <citation type="submission" date="2022-10" db="EMBL/GenBank/DDBJ databases">
        <title>Puccinia triticina Genome sequencing and assembly.</title>
        <authorList>
            <person name="Li C."/>
        </authorList>
    </citation>
    <scope>NUCLEOTIDE SEQUENCE</scope>
    <source>
        <strain evidence="2">Pt15</strain>
    </source>
</reference>
<sequence>MGDIVPTAPTATRAATAAAKKSKGSANSKERVEGAGAGPLGPQTEDDIVETQDNTNPGIAPVDKDAGEELIFEEAVESRSE</sequence>